<dbReference type="Pfam" id="PF09825">
    <property type="entry name" value="BPL_N"/>
    <property type="match status" value="1"/>
</dbReference>
<keyword evidence="2" id="KW-0732">Signal</keyword>
<comment type="caution">
    <text evidence="4">The sequence shown here is derived from an EMBL/GenBank/DDBJ whole genome shotgun (WGS) entry which is preliminary data.</text>
</comment>
<dbReference type="RefSeq" id="WP_263248209.1">
    <property type="nucleotide sequence ID" value="NZ_BAABLT010000005.1"/>
</dbReference>
<dbReference type="InterPro" id="IPR029062">
    <property type="entry name" value="Class_I_gatase-like"/>
</dbReference>
<reference evidence="5" key="1">
    <citation type="journal article" date="2019" name="Int. J. Syst. Evol. Microbiol.">
        <title>The Global Catalogue of Microorganisms (GCM) 10K type strain sequencing project: providing services to taxonomists for standard genome sequencing and annotation.</title>
        <authorList>
            <consortium name="The Broad Institute Genomics Platform"/>
            <consortium name="The Broad Institute Genome Sequencing Center for Infectious Disease"/>
            <person name="Wu L."/>
            <person name="Ma J."/>
        </authorList>
    </citation>
    <scope>NUCLEOTIDE SEQUENCE [LARGE SCALE GENOMIC DNA]</scope>
    <source>
        <strain evidence="5">CCUG 56401</strain>
    </source>
</reference>
<feature type="compositionally biased region" description="Pro residues" evidence="1">
    <location>
        <begin position="25"/>
        <end position="36"/>
    </location>
</feature>
<dbReference type="InterPro" id="IPR006311">
    <property type="entry name" value="TAT_signal"/>
</dbReference>
<dbReference type="PROSITE" id="PS51257">
    <property type="entry name" value="PROKAR_LIPOPROTEIN"/>
    <property type="match status" value="1"/>
</dbReference>
<protein>
    <submittedName>
        <fullName evidence="4">BPL-N domain-containing protein</fullName>
    </submittedName>
</protein>
<proteinExistence type="predicted"/>
<dbReference type="Proteomes" id="UP001597018">
    <property type="component" value="Unassembled WGS sequence"/>
</dbReference>
<dbReference type="InterPro" id="IPR019197">
    <property type="entry name" value="Biotin-prot_ligase_N"/>
</dbReference>
<evidence type="ECO:0000256" key="2">
    <source>
        <dbReference type="SAM" id="SignalP"/>
    </source>
</evidence>
<evidence type="ECO:0000313" key="5">
    <source>
        <dbReference type="Proteomes" id="UP001597018"/>
    </source>
</evidence>
<evidence type="ECO:0000259" key="3">
    <source>
        <dbReference type="Pfam" id="PF09825"/>
    </source>
</evidence>
<gene>
    <name evidence="4" type="ORF">ACFQ16_12600</name>
</gene>
<dbReference type="Gene3D" id="3.40.50.880">
    <property type="match status" value="1"/>
</dbReference>
<organism evidence="4 5">
    <name type="scientific">Saccharopolyspora rosea</name>
    <dbReference type="NCBI Taxonomy" id="524884"/>
    <lineage>
        <taxon>Bacteria</taxon>
        <taxon>Bacillati</taxon>
        <taxon>Actinomycetota</taxon>
        <taxon>Actinomycetes</taxon>
        <taxon>Pseudonocardiales</taxon>
        <taxon>Pseudonocardiaceae</taxon>
        <taxon>Saccharopolyspora</taxon>
    </lineage>
</organism>
<dbReference type="SUPFAM" id="SSF52317">
    <property type="entry name" value="Class I glutamine amidotransferase-like"/>
    <property type="match status" value="1"/>
</dbReference>
<feature type="domain" description="Biotin-protein ligase N-terminal" evidence="3">
    <location>
        <begin position="40"/>
        <end position="134"/>
    </location>
</feature>
<dbReference type="EMBL" id="JBHTIW010000007">
    <property type="protein sequence ID" value="MFD0920585.1"/>
    <property type="molecule type" value="Genomic_DNA"/>
</dbReference>
<evidence type="ECO:0000313" key="4">
    <source>
        <dbReference type="EMBL" id="MFD0920585.1"/>
    </source>
</evidence>
<sequence>MTNPRIPRRVFLGAAVAGLATACAPPPAPRPAPPAARPNALVHRGSGAPQGTAEAVAELLSAPPLNYRVAFTGTGEDVPLDAESLSGAVLYAYPGGGDVGPAWWRLRRSAGAIRDFVRGGGCYLGFCLGAYLAGSSPGLGLLPGDTDRYAGSPGSEISHTAGAVVDVDWRQRGRQVYFQDGPYFRLEAAAPVSVLAHYRSGQPAAVVGSHGRGSFGLVGPHPEATDSWYTDDELPVPAPTRDLAVDLVNTALAGRGQGA</sequence>
<accession>A0ABW3FUN9</accession>
<dbReference type="PROSITE" id="PS51318">
    <property type="entry name" value="TAT"/>
    <property type="match status" value="1"/>
</dbReference>
<name>A0ABW3FUN9_9PSEU</name>
<keyword evidence="5" id="KW-1185">Reference proteome</keyword>
<evidence type="ECO:0000256" key="1">
    <source>
        <dbReference type="SAM" id="MobiDB-lite"/>
    </source>
</evidence>
<feature type="chain" id="PRO_5047147643" evidence="2">
    <location>
        <begin position="23"/>
        <end position="259"/>
    </location>
</feature>
<feature type="region of interest" description="Disordered" evidence="1">
    <location>
        <begin position="25"/>
        <end position="48"/>
    </location>
</feature>
<feature type="signal peptide" evidence="2">
    <location>
        <begin position="1"/>
        <end position="22"/>
    </location>
</feature>